<proteinExistence type="predicted"/>
<name>A0ABT5CEQ9_9BACT</name>
<accession>A0ABT5CEQ9</accession>
<dbReference type="Proteomes" id="UP001217485">
    <property type="component" value="Unassembled WGS sequence"/>
</dbReference>
<protein>
    <recommendedName>
        <fullName evidence="4">PPC domain-containing protein</fullName>
    </recommendedName>
</protein>
<dbReference type="RefSeq" id="WP_272103044.1">
    <property type="nucleotide sequence ID" value="NZ_JAQNDK010000006.1"/>
</dbReference>
<gene>
    <name evidence="2" type="ORF">POL72_44785</name>
</gene>
<sequence length="178" mass="19623">MNEMVKRTWTTLDGRLIFDVIISCNPGDGVPSVARIVCKMGPEEEHIVKIHESRSTPFRIGFHSGLQVEGELQQRAHVHIDGVDSVGIFADIRFGTTRLSGETHFEGLMVACPSRGGHAPWPPAPAPPDPPAPLPPPHDDPTEPGSPLPILSGQPGELFSYVYVRRWPRVTDEDRARR</sequence>
<evidence type="ECO:0008006" key="4">
    <source>
        <dbReference type="Google" id="ProtNLM"/>
    </source>
</evidence>
<keyword evidence="3" id="KW-1185">Reference proteome</keyword>
<feature type="compositionally biased region" description="Pro residues" evidence="1">
    <location>
        <begin position="120"/>
        <end position="136"/>
    </location>
</feature>
<evidence type="ECO:0000313" key="3">
    <source>
        <dbReference type="Proteomes" id="UP001217485"/>
    </source>
</evidence>
<comment type="caution">
    <text evidence="2">The sequence shown here is derived from an EMBL/GenBank/DDBJ whole genome shotgun (WGS) entry which is preliminary data.</text>
</comment>
<evidence type="ECO:0000313" key="2">
    <source>
        <dbReference type="EMBL" id="MDC0684917.1"/>
    </source>
</evidence>
<organism evidence="2 3">
    <name type="scientific">Sorangium atrum</name>
    <dbReference type="NCBI Taxonomy" id="2995308"/>
    <lineage>
        <taxon>Bacteria</taxon>
        <taxon>Pseudomonadati</taxon>
        <taxon>Myxococcota</taxon>
        <taxon>Polyangia</taxon>
        <taxon>Polyangiales</taxon>
        <taxon>Polyangiaceae</taxon>
        <taxon>Sorangium</taxon>
    </lineage>
</organism>
<evidence type="ECO:0000256" key="1">
    <source>
        <dbReference type="SAM" id="MobiDB-lite"/>
    </source>
</evidence>
<feature type="region of interest" description="Disordered" evidence="1">
    <location>
        <begin position="119"/>
        <end position="153"/>
    </location>
</feature>
<dbReference type="EMBL" id="JAQNDK010000006">
    <property type="protein sequence ID" value="MDC0684917.1"/>
    <property type="molecule type" value="Genomic_DNA"/>
</dbReference>
<reference evidence="2 3" key="1">
    <citation type="submission" date="2023-01" db="EMBL/GenBank/DDBJ databases">
        <title>Minimal conservation of predation-associated metabolite biosynthetic gene clusters underscores biosynthetic potential of Myxococcota including descriptions for ten novel species: Archangium lansinium sp. nov., Myxococcus landrumus sp. nov., Nannocystis bai.</title>
        <authorList>
            <person name="Ahearne A."/>
            <person name="Stevens C."/>
            <person name="Dowd S."/>
        </authorList>
    </citation>
    <scope>NUCLEOTIDE SEQUENCE [LARGE SCALE GENOMIC DNA]</scope>
    <source>
        <strain evidence="2 3">WIWO2</strain>
    </source>
</reference>